<keyword evidence="4" id="KW-1185">Reference proteome</keyword>
<accession>A0AAD9JYU3</accession>
<dbReference type="SMART" id="SM00253">
    <property type="entry name" value="SOCS"/>
    <property type="match status" value="1"/>
</dbReference>
<protein>
    <recommendedName>
        <fullName evidence="2">SOCS box domain-containing protein</fullName>
    </recommendedName>
</protein>
<feature type="domain" description="SOCS box" evidence="2">
    <location>
        <begin position="1"/>
        <end position="42"/>
    </location>
</feature>
<dbReference type="AlphaFoldDB" id="A0AAD9JYU3"/>
<sequence length="80" mass="9108">MNLLSLQELCCRTIATHTTIYGIDQLPLPTAIKANLKSYVLTNKTRTRIQSFTHKDKHKKYKIVRPSDSPTNCRKSCSVS</sequence>
<dbReference type="SUPFAM" id="SSF158235">
    <property type="entry name" value="SOCS box-like"/>
    <property type="match status" value="1"/>
</dbReference>
<name>A0AAD9JYU3_9ANNE</name>
<evidence type="ECO:0000313" key="3">
    <source>
        <dbReference type="EMBL" id="KAK2160740.1"/>
    </source>
</evidence>
<evidence type="ECO:0000256" key="1">
    <source>
        <dbReference type="SAM" id="MobiDB-lite"/>
    </source>
</evidence>
<reference evidence="3" key="1">
    <citation type="journal article" date="2023" name="Mol. Biol. Evol.">
        <title>Third-Generation Sequencing Reveals the Adaptive Role of the Epigenome in Three Deep-Sea Polychaetes.</title>
        <authorList>
            <person name="Perez M."/>
            <person name="Aroh O."/>
            <person name="Sun Y."/>
            <person name="Lan Y."/>
            <person name="Juniper S.K."/>
            <person name="Young C.R."/>
            <person name="Angers B."/>
            <person name="Qian P.Y."/>
        </authorList>
    </citation>
    <scope>NUCLEOTIDE SEQUENCE</scope>
    <source>
        <strain evidence="3">P08H-3</strain>
    </source>
</reference>
<evidence type="ECO:0000259" key="2">
    <source>
        <dbReference type="PROSITE" id="PS50225"/>
    </source>
</evidence>
<organism evidence="3 4">
    <name type="scientific">Paralvinella palmiformis</name>
    <dbReference type="NCBI Taxonomy" id="53620"/>
    <lineage>
        <taxon>Eukaryota</taxon>
        <taxon>Metazoa</taxon>
        <taxon>Spiralia</taxon>
        <taxon>Lophotrochozoa</taxon>
        <taxon>Annelida</taxon>
        <taxon>Polychaeta</taxon>
        <taxon>Sedentaria</taxon>
        <taxon>Canalipalpata</taxon>
        <taxon>Terebellida</taxon>
        <taxon>Terebelliformia</taxon>
        <taxon>Alvinellidae</taxon>
        <taxon>Paralvinella</taxon>
    </lineage>
</organism>
<dbReference type="Proteomes" id="UP001208570">
    <property type="component" value="Unassembled WGS sequence"/>
</dbReference>
<feature type="region of interest" description="Disordered" evidence="1">
    <location>
        <begin position="56"/>
        <end position="80"/>
    </location>
</feature>
<dbReference type="InterPro" id="IPR036036">
    <property type="entry name" value="SOCS_box-like_dom_sf"/>
</dbReference>
<dbReference type="Pfam" id="PF07525">
    <property type="entry name" value="SOCS_box"/>
    <property type="match status" value="1"/>
</dbReference>
<evidence type="ECO:0000313" key="4">
    <source>
        <dbReference type="Proteomes" id="UP001208570"/>
    </source>
</evidence>
<proteinExistence type="predicted"/>
<dbReference type="InterPro" id="IPR001496">
    <property type="entry name" value="SOCS_box"/>
</dbReference>
<comment type="caution">
    <text evidence="3">The sequence shown here is derived from an EMBL/GenBank/DDBJ whole genome shotgun (WGS) entry which is preliminary data.</text>
</comment>
<dbReference type="SMART" id="SM00969">
    <property type="entry name" value="SOCS_box"/>
    <property type="match status" value="1"/>
</dbReference>
<dbReference type="GO" id="GO:0035556">
    <property type="term" value="P:intracellular signal transduction"/>
    <property type="evidence" value="ECO:0007669"/>
    <property type="project" value="InterPro"/>
</dbReference>
<dbReference type="PROSITE" id="PS50225">
    <property type="entry name" value="SOCS"/>
    <property type="match status" value="1"/>
</dbReference>
<feature type="compositionally biased region" description="Polar residues" evidence="1">
    <location>
        <begin position="68"/>
        <end position="80"/>
    </location>
</feature>
<dbReference type="EMBL" id="JAODUP010000127">
    <property type="protein sequence ID" value="KAK2160740.1"/>
    <property type="molecule type" value="Genomic_DNA"/>
</dbReference>
<gene>
    <name evidence="3" type="ORF">LSH36_127g06064</name>
</gene>